<protein>
    <submittedName>
        <fullName evidence="8">C-type cytochrome</fullName>
    </submittedName>
</protein>
<dbReference type="SUPFAM" id="SSF46626">
    <property type="entry name" value="Cytochrome c"/>
    <property type="match status" value="2"/>
</dbReference>
<dbReference type="Pfam" id="PF13442">
    <property type="entry name" value="Cytochrome_CBB3"/>
    <property type="match status" value="1"/>
</dbReference>
<dbReference type="PROSITE" id="PS51007">
    <property type="entry name" value="CYTC"/>
    <property type="match status" value="2"/>
</dbReference>
<sequence>MKRIILRALIFLLVLAGAVAALIAYRFNRMANEPHTAADFTISADVQTADPRLGERIYSVRAGCIDCHGENLAGAKVMENGAMGSIHGPNLTPFALKDWSDEEIARAIRYGIHQEGRSLHFMPSFEYVGFSKGDIAALIAYLRSVPAVESTPHVNSFGPVARTLAVFGKMPIMFPASIIDLQQGFAEKPAEGGTAEFGRYLAASCTGCHGADFQGGPIPGGDPSWPPASNIRLGADPVWSLESFTTMIRTGTSPTTGVAMRPPMPVHLLKQLNEEEITALWKYLGSLK</sequence>
<dbReference type="PANTHER" id="PTHR37823:SF1">
    <property type="entry name" value="CYTOCHROME C-553-LIKE"/>
    <property type="match status" value="1"/>
</dbReference>
<dbReference type="InterPro" id="IPR051811">
    <property type="entry name" value="Cytochrome_c550/c551-like"/>
</dbReference>
<comment type="caution">
    <text evidence="8">The sequence shown here is derived from an EMBL/GenBank/DDBJ whole genome shotgun (WGS) entry which is preliminary data.</text>
</comment>
<feature type="domain" description="Cytochrome c" evidence="7">
    <location>
        <begin position="188"/>
        <end position="288"/>
    </location>
</feature>
<evidence type="ECO:0000313" key="9">
    <source>
        <dbReference type="Proteomes" id="UP001596472"/>
    </source>
</evidence>
<dbReference type="InterPro" id="IPR036909">
    <property type="entry name" value="Cyt_c-like_dom_sf"/>
</dbReference>
<keyword evidence="4" id="KW-0249">Electron transport</keyword>
<dbReference type="Pfam" id="PF00034">
    <property type="entry name" value="Cytochrom_C"/>
    <property type="match status" value="1"/>
</dbReference>
<dbReference type="RefSeq" id="WP_379713520.1">
    <property type="nucleotide sequence ID" value="NZ_JBHTBS010000007.1"/>
</dbReference>
<dbReference type="InterPro" id="IPR009056">
    <property type="entry name" value="Cyt_c-like_dom"/>
</dbReference>
<dbReference type="PANTHER" id="PTHR37823">
    <property type="entry name" value="CYTOCHROME C-553-LIKE"/>
    <property type="match status" value="1"/>
</dbReference>
<gene>
    <name evidence="8" type="ORF">ACFQY0_14075</name>
</gene>
<accession>A0ABW2L7I3</accession>
<dbReference type="Proteomes" id="UP001596472">
    <property type="component" value="Unassembled WGS sequence"/>
</dbReference>
<evidence type="ECO:0000259" key="7">
    <source>
        <dbReference type="PROSITE" id="PS51007"/>
    </source>
</evidence>
<reference evidence="9" key="1">
    <citation type="journal article" date="2019" name="Int. J. Syst. Evol. Microbiol.">
        <title>The Global Catalogue of Microorganisms (GCM) 10K type strain sequencing project: providing services to taxonomists for standard genome sequencing and annotation.</title>
        <authorList>
            <consortium name="The Broad Institute Genomics Platform"/>
            <consortium name="The Broad Institute Genome Sequencing Center for Infectious Disease"/>
            <person name="Wu L."/>
            <person name="Ma J."/>
        </authorList>
    </citation>
    <scope>NUCLEOTIDE SEQUENCE [LARGE SCALE GENOMIC DNA]</scope>
    <source>
        <strain evidence="9">CGMCC 4.1467</strain>
    </source>
</reference>
<evidence type="ECO:0000256" key="5">
    <source>
        <dbReference type="ARBA" id="ARBA00023004"/>
    </source>
</evidence>
<evidence type="ECO:0000256" key="2">
    <source>
        <dbReference type="ARBA" id="ARBA00022617"/>
    </source>
</evidence>
<evidence type="ECO:0000256" key="1">
    <source>
        <dbReference type="ARBA" id="ARBA00022448"/>
    </source>
</evidence>
<feature type="domain" description="Cytochrome c" evidence="7">
    <location>
        <begin position="49"/>
        <end position="146"/>
    </location>
</feature>
<keyword evidence="3 6" id="KW-0479">Metal-binding</keyword>
<dbReference type="EMBL" id="JBHTBS010000007">
    <property type="protein sequence ID" value="MFC7338317.1"/>
    <property type="molecule type" value="Genomic_DNA"/>
</dbReference>
<keyword evidence="1" id="KW-0813">Transport</keyword>
<evidence type="ECO:0000256" key="4">
    <source>
        <dbReference type="ARBA" id="ARBA00022982"/>
    </source>
</evidence>
<keyword evidence="9" id="KW-1185">Reference proteome</keyword>
<name>A0ABW2L7I3_9BACT</name>
<evidence type="ECO:0000313" key="8">
    <source>
        <dbReference type="EMBL" id="MFC7338317.1"/>
    </source>
</evidence>
<evidence type="ECO:0000256" key="3">
    <source>
        <dbReference type="ARBA" id="ARBA00022723"/>
    </source>
</evidence>
<proteinExistence type="predicted"/>
<dbReference type="Gene3D" id="1.10.760.10">
    <property type="entry name" value="Cytochrome c-like domain"/>
    <property type="match status" value="2"/>
</dbReference>
<organism evidence="8 9">
    <name type="scientific">Haloferula chungangensis</name>
    <dbReference type="NCBI Taxonomy" id="1048331"/>
    <lineage>
        <taxon>Bacteria</taxon>
        <taxon>Pseudomonadati</taxon>
        <taxon>Verrucomicrobiota</taxon>
        <taxon>Verrucomicrobiia</taxon>
        <taxon>Verrucomicrobiales</taxon>
        <taxon>Verrucomicrobiaceae</taxon>
        <taxon>Haloferula</taxon>
    </lineage>
</organism>
<evidence type="ECO:0000256" key="6">
    <source>
        <dbReference type="PROSITE-ProRule" id="PRU00433"/>
    </source>
</evidence>
<keyword evidence="5 6" id="KW-0408">Iron</keyword>
<keyword evidence="2 6" id="KW-0349">Heme</keyword>